<dbReference type="OrthoDB" id="5865767at2759"/>
<feature type="non-terminal residue" evidence="4">
    <location>
        <position position="821"/>
    </location>
</feature>
<evidence type="ECO:0000313" key="5">
    <source>
        <dbReference type="Proteomes" id="UP000520535"/>
    </source>
</evidence>
<evidence type="ECO:0000256" key="1">
    <source>
        <dbReference type="ARBA" id="ARBA00022737"/>
    </source>
</evidence>
<dbReference type="GO" id="GO:0003779">
    <property type="term" value="F:actin binding"/>
    <property type="evidence" value="ECO:0007669"/>
    <property type="project" value="UniProtKB-KW"/>
</dbReference>
<reference evidence="4 5" key="1">
    <citation type="submission" date="2019-09" db="EMBL/GenBank/DDBJ databases">
        <title>Bird 10,000 Genomes (B10K) Project - Family phase.</title>
        <authorList>
            <person name="Zhang G."/>
        </authorList>
    </citation>
    <scope>NUCLEOTIDE SEQUENCE [LARGE SCALE GENOMIC DNA]</scope>
    <source>
        <strain evidence="4">B10K-DU-012-52</strain>
    </source>
</reference>
<proteinExistence type="predicted"/>
<feature type="coiled-coil region" evidence="3">
    <location>
        <begin position="274"/>
        <end position="389"/>
    </location>
</feature>
<dbReference type="PANTHER" id="PTHR11915">
    <property type="entry name" value="SPECTRIN/FILAMIN RELATED CYTOSKELETAL PROTEIN"/>
    <property type="match status" value="1"/>
</dbReference>
<protein>
    <submittedName>
        <fullName evidence="4">SPTN2 protein</fullName>
    </submittedName>
</protein>
<sequence>WPQARLQSQELGQDLRGVDELLQLHALVEADVAAQAERVKALGAAAHRFSTPGEGYQPCDPSAVRTRVATLELQYQELVALAGRRRRQLEESRVFWKFFWDTGEEETWLREQQKLLVLSSPDLGRDLSSCLQLLHRHDAFRGELRAREGPLGQALAKGRDLVAKERVGASAVLKRLREVEERWRTLVDLANERERRLREATRFFQLQADMVDAEGWVEDALRLAKSQELGHDEFSTRSFLRQHREVREDVQSHRVAMEALGEQVRGLPPGFGDHQEVSRRLEELRGRYREVEEEVERRKVELEATLRFFTARSQAQACGGWLGEKEKWLHQLEVPQQLEDLEVVQQRFETLEQEVPTVASRVASVNGAVEQLLATDQRHREDLEETRRQLNHSWSRFLALAEQKKATVTSALSLQNFHLECDETRAWMLEKTQLIESTQPSASDASGVLALQQKLQGVQRDLDAIQAKVRDLREEAQTLVATQPQQEGAILARLGTIQEVLEELTRSLRGREEALGEATKLQSFLRDLGAFQGWLSSTRTSVASQEVPATLEEAERSLGHHESLRQEMTHYGEDYRRVELLGQEVTRGQPPQQKVLLQRRLETLAKGWQELGGLWERRHRLLSRAFALQLFLRDVQQVEGVLSGQEFCLAQAEVSGAEGAVKKQEELVATMEATGERLQGVVAAGRKLVAEGGGHVQKVQELVETLERRWGRGLLSLWIEEKTLVAQDGASPELRDLPTKWQKHQTFAAEVAANKGWLEKVEKEGHQLASAKVDLAPVVLETLERLRGRWEELEKSSRSKERRLFTAHQVQGWGRSCAALR</sequence>
<dbReference type="Pfam" id="PF00435">
    <property type="entry name" value="Spectrin"/>
    <property type="match status" value="8"/>
</dbReference>
<keyword evidence="1" id="KW-0677">Repeat</keyword>
<name>A0A7L2V7E9_9AVES</name>
<gene>
    <name evidence="4" type="primary">Sptbn2_1</name>
    <name evidence="4" type="ORF">BRALEP_R13570</name>
</gene>
<dbReference type="SUPFAM" id="SSF46966">
    <property type="entry name" value="Spectrin repeat"/>
    <property type="match status" value="7"/>
</dbReference>
<evidence type="ECO:0000256" key="2">
    <source>
        <dbReference type="ARBA" id="ARBA00023203"/>
    </source>
</evidence>
<keyword evidence="2" id="KW-0009">Actin-binding</keyword>
<dbReference type="Gene3D" id="1.20.58.60">
    <property type="match status" value="6"/>
</dbReference>
<dbReference type="EMBL" id="VYZX01007273">
    <property type="protein sequence ID" value="NXS53974.1"/>
    <property type="molecule type" value="Genomic_DNA"/>
</dbReference>
<feature type="coiled-coil region" evidence="3">
    <location>
        <begin position="448"/>
        <end position="482"/>
    </location>
</feature>
<evidence type="ECO:0000313" key="4">
    <source>
        <dbReference type="EMBL" id="NXS53974.1"/>
    </source>
</evidence>
<dbReference type="InterPro" id="IPR018159">
    <property type="entry name" value="Spectrin/alpha-actinin"/>
</dbReference>
<dbReference type="Proteomes" id="UP000520535">
    <property type="component" value="Unassembled WGS sequence"/>
</dbReference>
<comment type="caution">
    <text evidence="4">The sequence shown here is derived from an EMBL/GenBank/DDBJ whole genome shotgun (WGS) entry which is preliminary data.</text>
</comment>
<keyword evidence="3" id="KW-0175">Coiled coil</keyword>
<accession>A0A7L2V7E9</accession>
<dbReference type="InterPro" id="IPR002017">
    <property type="entry name" value="Spectrin_repeat"/>
</dbReference>
<keyword evidence="5" id="KW-1185">Reference proteome</keyword>
<dbReference type="SMART" id="SM00150">
    <property type="entry name" value="SPEC"/>
    <property type="match status" value="8"/>
</dbReference>
<dbReference type="AlphaFoldDB" id="A0A7L2V7E9"/>
<organism evidence="4 5">
    <name type="scientific">Brachypteracias leptosomus</name>
    <name type="common">short-legged ground-roller</name>
    <dbReference type="NCBI Taxonomy" id="135165"/>
    <lineage>
        <taxon>Eukaryota</taxon>
        <taxon>Metazoa</taxon>
        <taxon>Chordata</taxon>
        <taxon>Craniata</taxon>
        <taxon>Vertebrata</taxon>
        <taxon>Euteleostomi</taxon>
        <taxon>Archelosauria</taxon>
        <taxon>Archosauria</taxon>
        <taxon>Dinosauria</taxon>
        <taxon>Saurischia</taxon>
        <taxon>Theropoda</taxon>
        <taxon>Coelurosauria</taxon>
        <taxon>Aves</taxon>
        <taxon>Neognathae</taxon>
        <taxon>Neoaves</taxon>
        <taxon>Telluraves</taxon>
        <taxon>Coraciimorphae</taxon>
        <taxon>Coraciiformes</taxon>
        <taxon>Brachypteraciidae</taxon>
        <taxon>Brachypteracias</taxon>
    </lineage>
</organism>
<evidence type="ECO:0000256" key="3">
    <source>
        <dbReference type="SAM" id="Coils"/>
    </source>
</evidence>
<feature type="non-terminal residue" evidence="4">
    <location>
        <position position="1"/>
    </location>
</feature>
<dbReference type="CDD" id="cd00176">
    <property type="entry name" value="SPEC"/>
    <property type="match status" value="4"/>
</dbReference>